<dbReference type="AlphaFoldDB" id="A0A2T5V1J1"/>
<dbReference type="EMBL" id="QAYG01000010">
    <property type="protein sequence ID" value="PTW57625.1"/>
    <property type="molecule type" value="Genomic_DNA"/>
</dbReference>
<name>A0A2T5V1J1_9HYPH</name>
<feature type="signal peptide" evidence="1">
    <location>
        <begin position="1"/>
        <end position="20"/>
    </location>
</feature>
<dbReference type="RefSeq" id="WP_107991503.1">
    <property type="nucleotide sequence ID" value="NZ_QAYG01000010.1"/>
</dbReference>
<protein>
    <submittedName>
        <fullName evidence="2">Uncharacterized protein</fullName>
    </submittedName>
</protein>
<evidence type="ECO:0000256" key="1">
    <source>
        <dbReference type="SAM" id="SignalP"/>
    </source>
</evidence>
<proteinExistence type="predicted"/>
<dbReference type="OrthoDB" id="7949258at2"/>
<comment type="caution">
    <text evidence="2">The sequence shown here is derived from an EMBL/GenBank/DDBJ whole genome shotgun (WGS) entry which is preliminary data.</text>
</comment>
<organism evidence="2 3">
    <name type="scientific">Breoghania corrubedonensis</name>
    <dbReference type="NCBI Taxonomy" id="665038"/>
    <lineage>
        <taxon>Bacteria</taxon>
        <taxon>Pseudomonadati</taxon>
        <taxon>Pseudomonadota</taxon>
        <taxon>Alphaproteobacteria</taxon>
        <taxon>Hyphomicrobiales</taxon>
        <taxon>Stappiaceae</taxon>
        <taxon>Breoghania</taxon>
    </lineage>
</organism>
<keyword evidence="1" id="KW-0732">Signal</keyword>
<evidence type="ECO:0000313" key="2">
    <source>
        <dbReference type="EMBL" id="PTW57625.1"/>
    </source>
</evidence>
<keyword evidence="3" id="KW-1185">Reference proteome</keyword>
<dbReference type="Proteomes" id="UP000244081">
    <property type="component" value="Unassembled WGS sequence"/>
</dbReference>
<gene>
    <name evidence="2" type="ORF">C8N35_110104</name>
</gene>
<accession>A0A2T5V1J1</accession>
<evidence type="ECO:0000313" key="3">
    <source>
        <dbReference type="Proteomes" id="UP000244081"/>
    </source>
</evidence>
<sequence length="324" mass="34697">MKTLIAMLLAGGAVIGSASANETMTQSDCRNTFDAIVGLNEGGDVTTDGPVTVVDGRCHVEGIVVRARGASTYTPLLRADAITWTGRDLGALGEGRPPLAVDLTVVGAYPDPSAALDGKSDMEWFRWTLRVGAEAGKRDLHLAYEWDPQTRKLVISDFSVDSLGDNDTRMTASFSNVDPTRRLKTIEEVSKVRVNEITFESGFHGQFEQVFVQTFGSLLGNAVAAEPDTVMDRVRKIGTVWIAASPDAFLPKASGEALNAFIETLPHPRGFLRLALFGPDGGLDGTRLLEGAARGEIHTAEDVAAALPGTRITAEWQPDTSGRR</sequence>
<reference evidence="2 3" key="1">
    <citation type="submission" date="2018-04" db="EMBL/GenBank/DDBJ databases">
        <title>Genomic Encyclopedia of Archaeal and Bacterial Type Strains, Phase II (KMG-II): from individual species to whole genera.</title>
        <authorList>
            <person name="Goeker M."/>
        </authorList>
    </citation>
    <scope>NUCLEOTIDE SEQUENCE [LARGE SCALE GENOMIC DNA]</scope>
    <source>
        <strain evidence="2 3">DSM 23382</strain>
    </source>
</reference>
<feature type="chain" id="PRO_5015774902" evidence="1">
    <location>
        <begin position="21"/>
        <end position="324"/>
    </location>
</feature>